<evidence type="ECO:0000256" key="2">
    <source>
        <dbReference type="ARBA" id="ARBA00022737"/>
    </source>
</evidence>
<dbReference type="Proteomes" id="UP001151582">
    <property type="component" value="Unassembled WGS sequence"/>
</dbReference>
<evidence type="ECO:0000313" key="7">
    <source>
        <dbReference type="EMBL" id="KAJ1981644.1"/>
    </source>
</evidence>
<evidence type="ECO:0000256" key="1">
    <source>
        <dbReference type="ARBA" id="ARBA00006192"/>
    </source>
</evidence>
<comment type="function">
    <text evidence="3">Regulates mitochondrial small subunit maturation by controlling 15S rRNA 5'-end processing. Localizes to the 5' precursor of the 15S rRNA in a position that is subsequently occupied by mS47 in the mature yeast mtSSU. Uses structure and sequence-specific RNA recognition, binding to a single-stranded region of the precursor and specifically recognizing bases -6 to -1. The exchange of Ccm1 for mS47 is coupled to the irreversible removal of precursor rRNA that is accompanied by conformational changes of the mitoribosomal proteins uS5m and mS26. These conformational changes signal completion of 5'-end rRNA processing through protection of the mature 5'-end of the 15S rRNA and stabilization of mS47. The removal of the 5' precursor together with the dissociation of Ccm1 may be catalyzed by the 5'-3' exoribonuclease Pet127. Involved in the specific removal of group I introns in mitochondrial encoded transcripts.</text>
</comment>
<feature type="region of interest" description="Disordered" evidence="6">
    <location>
        <begin position="973"/>
        <end position="995"/>
    </location>
</feature>
<dbReference type="InterPro" id="IPR002885">
    <property type="entry name" value="PPR_rpt"/>
</dbReference>
<feature type="region of interest" description="Disordered" evidence="6">
    <location>
        <begin position="1053"/>
        <end position="1081"/>
    </location>
</feature>
<dbReference type="Gene3D" id="1.25.40.10">
    <property type="entry name" value="Tetratricopeptide repeat domain"/>
    <property type="match status" value="2"/>
</dbReference>
<gene>
    <name evidence="7" type="ORF">H4R34_001992</name>
</gene>
<keyword evidence="8" id="KW-1185">Reference proteome</keyword>
<sequence>MIGLNWNCFAAPNPPRWRQNHNYTPAAVPAAPATESKPSVNSTFISVPTPYSLASASADGRVPPPVYQEICRIRQALLDADATHLRAAYTKLKRLGALHHLSYTFIYHIFDFLHQRPRLRAGKLMQTILADFHDHALVHVPAVSPQAWPIVPPFTSDQLIPLYNYLLAFLLRHHRFHTFCEVWRQILIHRLSPDQHTYHLLLTMLQQNGHPDLVRNIFTQLGAYDPCSLGEWDDNAVAHLLTVDCQTPAGVHAVLHFIASQPATSSPTTAMLAVTLATCYQYNQLASIPDCVSMYIPHHLPSSSCYHRFNEHLMAALCQHVESHYARPHEQAAYFDALMDTLQLSLPPSLRPTAATRQLWKFYRYELSDPACDPTIPNRTALHWGGKIPSQAPQQSDTPAANLRDLYTEMRQQQVVPSQAFLRQLVPYAFAVADGALFKSMIKTVRSFGVGFDPWLTYHLLQVGRIKRAVVFIDQLVRQLVCQSLGCLSLVQLASLPLAPYPPHSFVYPVSAKNESKSHPGFTPHQFNDLVLDRVPFSLQHAMPAYHPLVTNARLEYLLSTAKVEQACQYLERLVLATVIWQFEARNRSTGTSLARTPHPHPPPLSEHLPYNAESFLILIKYFAIKRQLQLALRYLDCMLCPPEYFLSRLHHPNQDETALPRSRSNSLYSSPWHVLHLDTSHPQYGRTLTALLWNRLEGRPPLLPGFALDFNGQAPYQPHLRPTPGIVETLYELAVGTNRPRLAYRILKFHRHLCQHAPGFWSIGESMPLPTPAPLDVPHKAAEHLQWAALYKTSPWFAEFVPYPSSLSSALEPTPTTHPGPLTTKYATKLLHLAYRFSHTPLLLTLRDLVHRSHYSSRCSDLYRLLLYYLGQRGHIQPMVHTLRFLMDQGYTPDQNTLVSMFGAVFRPTLQHLKQRRAIHSALDHSTHPSWAKSLARVTALLQFLEHLPPLPSPALTLPTSRHLKARCVSPFPSPTASSGSEQSSAESTQYSPRYPVSLTDLEQLLDQFMAKLPAPDDVGPRTLLVSLLGMMGIHARLLAIVEPLFAEMDAASQPDGPADGGSPASDSHHPMPSKTKACSDRNELRLAGQPKPLPPSLSPATGTAQDSVLDIAFYNAVLDALALTGDVAGVESVYRMFRRQHFKPDVVTYTTLIKAYYHGHCPDRAVQFWWYVWAMPHSDTVTLTILRQQLEVRRQALPLTDEPDLVTRVTQTLNSEYARQASFVLYNARSLTWMVRILELLAQQHMHHVGWVIQQLCQGQISAVVEDRIHCGEPGPASDATPTSSLQADDEVTATTPSSIPSPLTRSWDTLTVLNALHDTFHSLAVHDMLLRARPRPRFFHPEYPKVGHYDFTQRVGFPLFYAWMQCLVMLGDFNGCEEVVDVHLAAAKLRAKASIYDVVLERLVQLVQCEWQWMRYGADLRLHSLDHITRDIYHQFNHYHHAHASRSDYLAEGLSPSVMLGRDEWYVPWSHLRQDEEAHGVTTSGEGNSAAPPPLLPYQEQVVLRHLTQAWAVPENPKAPTSSQVPTSPALVAMLNQLHIPVVPLYYVRLWHHWHHKSRHGPPPAAHGD</sequence>
<feature type="compositionally biased region" description="Polar residues" evidence="6">
    <location>
        <begin position="1282"/>
        <end position="1303"/>
    </location>
</feature>
<dbReference type="EMBL" id="JANBQB010000117">
    <property type="protein sequence ID" value="KAJ1981644.1"/>
    <property type="molecule type" value="Genomic_DNA"/>
</dbReference>
<keyword evidence="2" id="KW-0677">Repeat</keyword>
<evidence type="ECO:0000256" key="6">
    <source>
        <dbReference type="SAM" id="MobiDB-lite"/>
    </source>
</evidence>
<evidence type="ECO:0000256" key="5">
    <source>
        <dbReference type="PROSITE-ProRule" id="PRU00708"/>
    </source>
</evidence>
<dbReference type="PANTHER" id="PTHR47447:SF17">
    <property type="entry name" value="OS12G0638900 PROTEIN"/>
    <property type="match status" value="1"/>
</dbReference>
<reference evidence="7" key="1">
    <citation type="submission" date="2022-07" db="EMBL/GenBank/DDBJ databases">
        <title>Phylogenomic reconstructions and comparative analyses of Kickxellomycotina fungi.</title>
        <authorList>
            <person name="Reynolds N.K."/>
            <person name="Stajich J.E."/>
            <person name="Barry K."/>
            <person name="Grigoriev I.V."/>
            <person name="Crous P."/>
            <person name="Smith M.E."/>
        </authorList>
    </citation>
    <scope>NUCLEOTIDE SEQUENCE</scope>
    <source>
        <strain evidence="7">RSA 567</strain>
    </source>
</reference>
<protein>
    <submittedName>
        <fullName evidence="7">Uncharacterized protein</fullName>
    </submittedName>
</protein>
<feature type="repeat" description="PPR" evidence="5">
    <location>
        <begin position="1112"/>
        <end position="1146"/>
    </location>
</feature>
<dbReference type="Pfam" id="PF13812">
    <property type="entry name" value="PPR_3"/>
    <property type="match status" value="1"/>
</dbReference>
<evidence type="ECO:0000256" key="3">
    <source>
        <dbReference type="ARBA" id="ARBA00044493"/>
    </source>
</evidence>
<feature type="compositionally biased region" description="Low complexity" evidence="6">
    <location>
        <begin position="976"/>
        <end position="991"/>
    </location>
</feature>
<name>A0A9W8B3L1_9FUNG</name>
<evidence type="ECO:0000256" key="4">
    <source>
        <dbReference type="ARBA" id="ARBA00044511"/>
    </source>
</evidence>
<proteinExistence type="inferred from homology"/>
<dbReference type="PANTHER" id="PTHR47447">
    <property type="entry name" value="OS03G0856100 PROTEIN"/>
    <property type="match status" value="1"/>
</dbReference>
<feature type="region of interest" description="Disordered" evidence="6">
    <location>
        <begin position="1274"/>
        <end position="1303"/>
    </location>
</feature>
<evidence type="ECO:0000313" key="8">
    <source>
        <dbReference type="Proteomes" id="UP001151582"/>
    </source>
</evidence>
<comment type="similarity">
    <text evidence="1">Belongs to the CCM1 family.</text>
</comment>
<accession>A0A9W8B3L1</accession>
<organism evidence="7 8">
    <name type="scientific">Dimargaris verticillata</name>
    <dbReference type="NCBI Taxonomy" id="2761393"/>
    <lineage>
        <taxon>Eukaryota</taxon>
        <taxon>Fungi</taxon>
        <taxon>Fungi incertae sedis</taxon>
        <taxon>Zoopagomycota</taxon>
        <taxon>Kickxellomycotina</taxon>
        <taxon>Dimargaritomycetes</taxon>
        <taxon>Dimargaritales</taxon>
        <taxon>Dimargaritaceae</taxon>
        <taxon>Dimargaris</taxon>
    </lineage>
</organism>
<comment type="caution">
    <text evidence="7">The sequence shown here is derived from an EMBL/GenBank/DDBJ whole genome shotgun (WGS) entry which is preliminary data.</text>
</comment>
<dbReference type="NCBIfam" id="TIGR00756">
    <property type="entry name" value="PPR"/>
    <property type="match status" value="1"/>
</dbReference>
<dbReference type="OrthoDB" id="185373at2759"/>
<comment type="subunit">
    <text evidence="4">Binds to mitochondrial small subunit 15S rRNA.</text>
</comment>
<dbReference type="InterPro" id="IPR011990">
    <property type="entry name" value="TPR-like_helical_dom_sf"/>
</dbReference>
<dbReference type="PROSITE" id="PS51375">
    <property type="entry name" value="PPR"/>
    <property type="match status" value="1"/>
</dbReference>